<evidence type="ECO:0000313" key="9">
    <source>
        <dbReference type="Proteomes" id="UP000007110"/>
    </source>
</evidence>
<dbReference type="GO" id="GO:0031267">
    <property type="term" value="F:small GTPase binding"/>
    <property type="evidence" value="ECO:0007669"/>
    <property type="project" value="InterPro"/>
</dbReference>
<dbReference type="PANTHER" id="PTHR10997:SF9">
    <property type="entry name" value="IMPORTIN-9"/>
    <property type="match status" value="1"/>
</dbReference>
<protein>
    <recommendedName>
        <fullName evidence="7">Importin N-terminal domain-containing protein</fullName>
    </recommendedName>
</protein>
<dbReference type="InterPro" id="IPR056840">
    <property type="entry name" value="HEAT_IPO9_central"/>
</dbReference>
<dbReference type="InterPro" id="IPR011989">
    <property type="entry name" value="ARM-like"/>
</dbReference>
<evidence type="ECO:0000256" key="4">
    <source>
        <dbReference type="ARBA" id="ARBA00022927"/>
    </source>
</evidence>
<name>A0A7M7RHD8_STRPU</name>
<dbReference type="InterPro" id="IPR058669">
    <property type="entry name" value="TPR_IPO7/11-like"/>
</dbReference>
<evidence type="ECO:0000256" key="1">
    <source>
        <dbReference type="ARBA" id="ARBA00004123"/>
    </source>
</evidence>
<dbReference type="GeneID" id="591112"/>
<keyword evidence="4" id="KW-0653">Protein transport</keyword>
<proteinExistence type="inferred from homology"/>
<dbReference type="SMART" id="SM00913">
    <property type="entry name" value="IBN_N"/>
    <property type="match status" value="1"/>
</dbReference>
<dbReference type="OrthoDB" id="431626at2759"/>
<keyword evidence="5" id="KW-0539">Nucleus</keyword>
<dbReference type="PANTHER" id="PTHR10997">
    <property type="entry name" value="IMPORTIN-7, 8, 11"/>
    <property type="match status" value="1"/>
</dbReference>
<evidence type="ECO:0000256" key="2">
    <source>
        <dbReference type="ARBA" id="ARBA00007991"/>
    </source>
</evidence>
<dbReference type="Proteomes" id="UP000007110">
    <property type="component" value="Unassembled WGS sequence"/>
</dbReference>
<feature type="domain" description="Importin N-terminal" evidence="7">
    <location>
        <begin position="34"/>
        <end position="110"/>
    </location>
</feature>
<dbReference type="RefSeq" id="XP_795786.2">
    <property type="nucleotide sequence ID" value="XM_790693.5"/>
</dbReference>
<accession>A0A7M7RHD8</accession>
<feature type="region of interest" description="Disordered" evidence="6">
    <location>
        <begin position="925"/>
        <end position="953"/>
    </location>
</feature>
<dbReference type="InParanoid" id="A0A7M7RHD8"/>
<keyword evidence="3" id="KW-0813">Transport</keyword>
<dbReference type="PROSITE" id="PS50166">
    <property type="entry name" value="IMPORTIN_B_NT"/>
    <property type="match status" value="1"/>
</dbReference>
<evidence type="ECO:0000256" key="3">
    <source>
        <dbReference type="ARBA" id="ARBA00022448"/>
    </source>
</evidence>
<reference evidence="9" key="1">
    <citation type="submission" date="2015-02" db="EMBL/GenBank/DDBJ databases">
        <title>Genome sequencing for Strongylocentrotus purpuratus.</title>
        <authorList>
            <person name="Murali S."/>
            <person name="Liu Y."/>
            <person name="Vee V."/>
            <person name="English A."/>
            <person name="Wang M."/>
            <person name="Skinner E."/>
            <person name="Han Y."/>
            <person name="Muzny D.M."/>
            <person name="Worley K.C."/>
            <person name="Gibbs R.A."/>
        </authorList>
    </citation>
    <scope>NUCLEOTIDE SEQUENCE</scope>
</reference>
<dbReference type="GO" id="GO:0006606">
    <property type="term" value="P:protein import into nucleus"/>
    <property type="evidence" value="ECO:0000318"/>
    <property type="project" value="GO_Central"/>
</dbReference>
<sequence>MAVSEAEASNTVRNALIESLTAILSPQQEIRQQGEEQLKLLEVTEEFGVFLAELTLDKNGALAIRQLSSLILKQYVEAHWSQHSEKFRPPVATDAAKAHIRSRLPAGLGESISKVRSSVAYAISAIAHWDWPEAWPDLFGLLMMMITKGDSNEVHGAMRVLTEFTREVSDTQMEHVAPVILPEMHRIFVQSDTYTIRTRARAVEIFNTCATLIYNIASMAKGAAKKLLYPVLNGFMEEFVKALTVTDETVLDSGLKKEIIKALTVIVKCFPGQIAKSMPAVLQATWKTLTDSADTYVRTVINDTEEADDPVDSDGEVLGFENLVFSIFDFVSAMIDSPKFRGTVRKLCDELLYYVVLYMQITEEQVYQWTADPNQFVEDEDDDTFSYSVRISAQDLLLSLGSEFPQETSHGLMAALDRHLQEAEQAKSQGHNYWWKVHEACLLGLGSIKSLIIDKVGKGKLTFNLPRFLTTIVLEDLQQTVSPFLLGRALWMASRYSQAMTPELVQSFLQFTVTGLHDPHPPSVRISAVRAIYGFCEHLKGANSTSILIPFLTPIMEGLVQLATCSQFGSDILSLVLETVSIVLTIDDTFTAQCESRVTPLANAVFLKYSQDPLLISLVQDIYKELCRNTACSQQLQERLIPTLLSIFNAASDKVPMGIQSAAIDILCTIVRSSPVPLSDLLMKQAFPAVAHCTLRADDSAVMQSGGECMRGYISVSLGQVQAWRDEPGNSGTYYVCQVISRLLSPQTSEYTASYVGRLVAMLISRAGNTLGDDQDLILRAVLSKMQVAETLSVTQSLIMVFAHLMHTRLDDVLEFLVNVPGPTGKPALHYVLTDWVARQIMFYGAYDSKISIMALGKLLEHAITTNDVRLHGIMVRGDQVFTPGEGIRTRSKAAQMPEQWTSIPIHVKIYKLLINELSNAMETTTSRQASAGGEDLEDDGWEDEEEEEEDDDVMINEHGLAGQLTDFTDAYPGYDCFEDDDPDDEDDPDALEDPLNQVDLQSFLTDYLVELSKHQCHREFAVHVNDAEKHVLGSIGIVLA</sequence>
<organism evidence="8 9">
    <name type="scientific">Strongylocentrotus purpuratus</name>
    <name type="common">Purple sea urchin</name>
    <dbReference type="NCBI Taxonomy" id="7668"/>
    <lineage>
        <taxon>Eukaryota</taxon>
        <taxon>Metazoa</taxon>
        <taxon>Echinodermata</taxon>
        <taxon>Eleutherozoa</taxon>
        <taxon>Echinozoa</taxon>
        <taxon>Echinoidea</taxon>
        <taxon>Euechinoidea</taxon>
        <taxon>Echinacea</taxon>
        <taxon>Camarodonta</taxon>
        <taxon>Echinidea</taxon>
        <taxon>Strongylocentrotidae</taxon>
        <taxon>Strongylocentrotus</taxon>
    </lineage>
</organism>
<evidence type="ECO:0000313" key="8">
    <source>
        <dbReference type="EnsemblMetazoa" id="XP_795786"/>
    </source>
</evidence>
<comment type="similarity">
    <text evidence="2">Belongs to the importin beta family.</text>
</comment>
<feature type="compositionally biased region" description="Acidic residues" evidence="6">
    <location>
        <begin position="935"/>
        <end position="953"/>
    </location>
</feature>
<keyword evidence="9" id="KW-1185">Reference proteome</keyword>
<evidence type="ECO:0000256" key="5">
    <source>
        <dbReference type="ARBA" id="ARBA00023242"/>
    </source>
</evidence>
<dbReference type="Pfam" id="PF25018">
    <property type="entry name" value="HEAT_IPO9_c"/>
    <property type="match status" value="1"/>
</dbReference>
<evidence type="ECO:0000256" key="6">
    <source>
        <dbReference type="SAM" id="MobiDB-lite"/>
    </source>
</evidence>
<feature type="region of interest" description="Disordered" evidence="6">
    <location>
        <begin position="972"/>
        <end position="992"/>
    </location>
</feature>
<dbReference type="Pfam" id="PF03810">
    <property type="entry name" value="IBN_N"/>
    <property type="match status" value="1"/>
</dbReference>
<comment type="subcellular location">
    <subcellularLocation>
        <location evidence="1">Nucleus</location>
    </subcellularLocation>
</comment>
<dbReference type="Pfam" id="PF25758">
    <property type="entry name" value="TPR_IPO11"/>
    <property type="match status" value="1"/>
</dbReference>
<dbReference type="CTD" id="55705"/>
<dbReference type="OMA" id="NPDQYTI"/>
<dbReference type="Gene3D" id="1.25.10.10">
    <property type="entry name" value="Leucine-rich Repeat Variant"/>
    <property type="match status" value="1"/>
</dbReference>
<dbReference type="GO" id="GO:0005829">
    <property type="term" value="C:cytosol"/>
    <property type="evidence" value="ECO:0000318"/>
    <property type="project" value="GO_Central"/>
</dbReference>
<evidence type="ECO:0000259" key="7">
    <source>
        <dbReference type="PROSITE" id="PS50166"/>
    </source>
</evidence>
<feature type="compositionally biased region" description="Acidic residues" evidence="6">
    <location>
        <begin position="977"/>
        <end position="992"/>
    </location>
</feature>
<dbReference type="SUPFAM" id="SSF48371">
    <property type="entry name" value="ARM repeat"/>
    <property type="match status" value="1"/>
</dbReference>
<reference evidence="8" key="2">
    <citation type="submission" date="2021-01" db="UniProtKB">
        <authorList>
            <consortium name="EnsemblMetazoa"/>
        </authorList>
    </citation>
    <scope>IDENTIFICATION</scope>
</reference>
<dbReference type="KEGG" id="spu:591112"/>
<dbReference type="EnsemblMetazoa" id="XM_790693">
    <property type="protein sequence ID" value="XP_795786"/>
    <property type="gene ID" value="LOC591112"/>
</dbReference>
<dbReference type="GO" id="GO:0005635">
    <property type="term" value="C:nuclear envelope"/>
    <property type="evidence" value="ECO:0000318"/>
    <property type="project" value="GO_Central"/>
</dbReference>
<dbReference type="AlphaFoldDB" id="A0A7M7RHD8"/>
<dbReference type="InterPro" id="IPR001494">
    <property type="entry name" value="Importin-beta_N"/>
</dbReference>
<dbReference type="InterPro" id="IPR016024">
    <property type="entry name" value="ARM-type_fold"/>
</dbReference>